<dbReference type="PROSITE" id="PS50157">
    <property type="entry name" value="ZINC_FINGER_C2H2_2"/>
    <property type="match status" value="8"/>
</dbReference>
<evidence type="ECO:0000256" key="5">
    <source>
        <dbReference type="ARBA" id="ARBA00022737"/>
    </source>
</evidence>
<dbReference type="FunFam" id="3.30.160.60:FF:000123">
    <property type="entry name" value="transcriptional repressor CTCF isoform X1"/>
    <property type="match status" value="1"/>
</dbReference>
<sequence>MEGEAVEAIVEESETFIKGKERKTYQRRREGGQEEDACHLPQNQTDGGEVVQDVNSSVQMVMMEQLDPTLLQMKTEVMEGTVAPEAEAAVDDTQIITLQVVNMEEQPINIGELQLVQVPVPVTVPVATTSVEELQGAYENEVSKEGLAESEPMICHTLPLPEGFQVVKVGANGEVETLEQGELPPQEDPSWQKDPDYQPPAKKSKKTKKSKLRYTEEGKDVDVSVYDFEEEQQEGLLSEVNAEKVVGNMKPPKPTKIKKKGVKKTFQCELCSYTCPRRSNLDRHMKSHTDERPHKCHLCGRAFRTVTLLRNHLNTHTGTRPHKCPDCDMAFVTSGELVRHRRYKHTHEKPFKCSMCDYASVEVSKLKRHIRSHTGERPFQCSLCSYASRDTYKLKRHMRTHSGEKPYECYICHARFTQSGTMKMHILQKHTENVAKFHCPHCDTVIARKSDLGVHLRKQHSYIEQGKKCRYCDAVFHERYALIQHQKSHKNEKRFKCDQCDYACRQNTMARHADNCAGPDGVEGENGGETKKSKRGRKRKMRSKKEDSSDSEENAEPDLDDNEEEEEPAVEIEPEPEPQPQPQPQPVAPAPPPAKKRRGRPPGRTNQPKQNQPTAIIQVEDQNTGAIENIIVEVKKEPDAEPVEGDEEEAQAATTDAPNGDLTPEMILSMMDR</sequence>
<evidence type="ECO:0000256" key="2">
    <source>
        <dbReference type="ARBA" id="ARBA00004584"/>
    </source>
</evidence>
<accession>A0A9J7GWJ1</accession>
<keyword evidence="3" id="KW-0678">Repressor</keyword>
<feature type="compositionally biased region" description="Basic residues" evidence="21">
    <location>
        <begin position="202"/>
        <end position="212"/>
    </location>
</feature>
<dbReference type="GO" id="GO:0008270">
    <property type="term" value="F:zinc ion binding"/>
    <property type="evidence" value="ECO:0007669"/>
    <property type="project" value="UniProtKB-KW"/>
</dbReference>
<feature type="domain" description="C2H2-type" evidence="22">
    <location>
        <begin position="437"/>
        <end position="465"/>
    </location>
</feature>
<evidence type="ECO:0000256" key="15">
    <source>
        <dbReference type="ARBA" id="ARBA00061457"/>
    </source>
</evidence>
<dbReference type="FunFam" id="3.30.160.60:FF:000049">
    <property type="entry name" value="transcriptional repressor CTCF isoform X1"/>
    <property type="match status" value="2"/>
</dbReference>
<dbReference type="InterPro" id="IPR036236">
    <property type="entry name" value="Znf_C2H2_sf"/>
</dbReference>
<keyword evidence="6 20" id="KW-0863">Zinc-finger</keyword>
<feature type="domain" description="C2H2-type" evidence="22">
    <location>
        <begin position="294"/>
        <end position="321"/>
    </location>
</feature>
<evidence type="ECO:0000313" key="24">
    <source>
        <dbReference type="RefSeq" id="XP_035298533.1"/>
    </source>
</evidence>
<evidence type="ECO:0000256" key="9">
    <source>
        <dbReference type="ARBA" id="ARBA00023015"/>
    </source>
</evidence>
<dbReference type="FunFam" id="3.30.160.60:FF:000373">
    <property type="entry name" value="Putative transcriptional repressor ctcf"/>
    <property type="match status" value="1"/>
</dbReference>
<keyword evidence="23" id="KW-1185">Reference proteome</keyword>
<evidence type="ECO:0000256" key="6">
    <source>
        <dbReference type="ARBA" id="ARBA00022771"/>
    </source>
</evidence>
<feature type="domain" description="C2H2-type" evidence="22">
    <location>
        <begin position="467"/>
        <end position="494"/>
    </location>
</feature>
<evidence type="ECO:0000256" key="10">
    <source>
        <dbReference type="ARBA" id="ARBA00023125"/>
    </source>
</evidence>
<keyword evidence="12" id="KW-0804">Transcription</keyword>
<dbReference type="FunFam" id="3.30.160.60:FF:000222">
    <property type="entry name" value="Putative transcriptional repressor ctcf"/>
    <property type="match status" value="1"/>
</dbReference>
<feature type="region of interest" description="Disordered" evidence="21">
    <location>
        <begin position="635"/>
        <end position="673"/>
    </location>
</feature>
<keyword evidence="4" id="KW-0479">Metal-binding</keyword>
<protein>
    <recommendedName>
        <fullName evidence="16">Transcriptional repressor CTCF</fullName>
    </recommendedName>
    <alternativeName>
        <fullName evidence="17">11-zinc finger protein</fullName>
    </alternativeName>
    <alternativeName>
        <fullName evidence="18">CCCTC-binding factor</fullName>
    </alternativeName>
    <alternativeName>
        <fullName evidence="19">CTCFL paralog</fullName>
    </alternativeName>
</protein>
<evidence type="ECO:0000256" key="7">
    <source>
        <dbReference type="ARBA" id="ARBA00022833"/>
    </source>
</evidence>
<dbReference type="GO" id="GO:0006355">
    <property type="term" value="P:regulation of DNA-templated transcription"/>
    <property type="evidence" value="ECO:0007669"/>
    <property type="project" value="UniProtKB-ARBA"/>
</dbReference>
<evidence type="ECO:0000256" key="19">
    <source>
        <dbReference type="ARBA" id="ARBA00080637"/>
    </source>
</evidence>
<feature type="domain" description="C2H2-type" evidence="22">
    <location>
        <begin position="407"/>
        <end position="435"/>
    </location>
</feature>
<evidence type="ECO:0000256" key="4">
    <source>
        <dbReference type="ARBA" id="ARBA00022723"/>
    </source>
</evidence>
<feature type="domain" description="C2H2-type" evidence="22">
    <location>
        <begin position="379"/>
        <end position="406"/>
    </location>
</feature>
<comment type="subcellular location">
    <subcellularLocation>
        <location evidence="2">Chromosome</location>
        <location evidence="2">Centromere</location>
    </subcellularLocation>
    <subcellularLocation>
        <location evidence="1">Nucleus</location>
    </subcellularLocation>
</comment>
<dbReference type="GO" id="GO:0003677">
    <property type="term" value="F:DNA binding"/>
    <property type="evidence" value="ECO:0007669"/>
    <property type="project" value="UniProtKB-KW"/>
</dbReference>
<name>A0A9J7GWJ1_CRIGR</name>
<keyword evidence="8" id="KW-0156">Chromatin regulator</keyword>
<reference evidence="23" key="2">
    <citation type="journal article" date="2020" name="Biotechnol. Bioeng.">
        <title>Chromosome-scale scaffolds for the Chinese hamster reference genome assembly to facilitate the study of the CHO epigenome.</title>
        <authorList>
            <person name="Hilliard W."/>
            <person name="MacDonald M."/>
            <person name="Lee K.H."/>
        </authorList>
    </citation>
    <scope>NUCLEOTIDE SEQUENCE [LARGE SCALE GENOMIC DNA]</scope>
    <source>
        <strain evidence="23">17A/GY</strain>
    </source>
</reference>
<reference evidence="23" key="1">
    <citation type="journal article" date="2018" name="Biotechnol. Bioeng.">
        <title>A reference genome of the Chinese hamster based on a hybrid assembly strategy.</title>
        <authorList>
            <person name="Rupp O."/>
            <person name="MacDonald M.L."/>
            <person name="Li S."/>
            <person name="Dhiman H."/>
            <person name="Polson S."/>
            <person name="Griep S."/>
            <person name="Heffner K."/>
            <person name="Hernandez I."/>
            <person name="Brinkrolf K."/>
            <person name="Jadhav V."/>
            <person name="Samoudi M."/>
            <person name="Hao H."/>
            <person name="Kingham B."/>
            <person name="Goesmann A."/>
            <person name="Betenbaugh M.J."/>
            <person name="Lewis N.E."/>
            <person name="Borth N."/>
            <person name="Lee K.H."/>
        </authorList>
    </citation>
    <scope>NUCLEOTIDE SEQUENCE [LARGE SCALE GENOMIC DNA]</scope>
    <source>
        <strain evidence="23">17A/GY</strain>
    </source>
</reference>
<dbReference type="GeneID" id="100763233"/>
<evidence type="ECO:0000256" key="20">
    <source>
        <dbReference type="PROSITE-ProRule" id="PRU00042"/>
    </source>
</evidence>
<evidence type="ECO:0000256" key="16">
    <source>
        <dbReference type="ARBA" id="ARBA00069362"/>
    </source>
</evidence>
<evidence type="ECO:0000256" key="11">
    <source>
        <dbReference type="ARBA" id="ARBA00023159"/>
    </source>
</evidence>
<feature type="domain" description="C2H2-type" evidence="22">
    <location>
        <begin position="351"/>
        <end position="378"/>
    </location>
</feature>
<dbReference type="SUPFAM" id="SSF57667">
    <property type="entry name" value="beta-beta-alpha zinc fingers"/>
    <property type="match status" value="5"/>
</dbReference>
<dbReference type="CTD" id="10664"/>
<gene>
    <name evidence="24" type="primary">Ctcf</name>
</gene>
<dbReference type="GO" id="GO:0005634">
    <property type="term" value="C:nucleus"/>
    <property type="evidence" value="ECO:0007669"/>
    <property type="project" value="UniProtKB-SubCell"/>
</dbReference>
<dbReference type="RefSeq" id="XP_035315826.1">
    <property type="nucleotide sequence ID" value="XM_035459935.1"/>
</dbReference>
<keyword evidence="13" id="KW-0539">Nucleus</keyword>
<dbReference type="RefSeq" id="XP_035298533.1">
    <property type="nucleotide sequence ID" value="XM_035442642.1"/>
</dbReference>
<dbReference type="GO" id="GO:0006325">
    <property type="term" value="P:chromatin organization"/>
    <property type="evidence" value="ECO:0007669"/>
    <property type="project" value="UniProtKB-KW"/>
</dbReference>
<dbReference type="PANTHER" id="PTHR24379:SF121">
    <property type="entry name" value="C2H2-TYPE DOMAIN-CONTAINING PROTEIN"/>
    <property type="match status" value="1"/>
</dbReference>
<keyword evidence="9" id="KW-0805">Transcription regulation</keyword>
<keyword evidence="14" id="KW-0137">Centromere</keyword>
<feature type="region of interest" description="Disordered" evidence="21">
    <location>
        <begin position="180"/>
        <end position="214"/>
    </location>
</feature>
<dbReference type="InterPro" id="IPR056438">
    <property type="entry name" value="Znf-C2H2_CTCF"/>
</dbReference>
<proteinExistence type="inferred from homology"/>
<dbReference type="AlphaFoldDB" id="A0A9J7GWJ1"/>
<evidence type="ECO:0000256" key="8">
    <source>
        <dbReference type="ARBA" id="ARBA00022853"/>
    </source>
</evidence>
<evidence type="ECO:0000256" key="17">
    <source>
        <dbReference type="ARBA" id="ARBA00077042"/>
    </source>
</evidence>
<evidence type="ECO:0000256" key="3">
    <source>
        <dbReference type="ARBA" id="ARBA00022491"/>
    </source>
</evidence>
<dbReference type="PANTHER" id="PTHR24379">
    <property type="entry name" value="KRAB AND ZINC FINGER DOMAIN-CONTAINING"/>
    <property type="match status" value="1"/>
</dbReference>
<dbReference type="GO" id="GO:0000775">
    <property type="term" value="C:chromosome, centromeric region"/>
    <property type="evidence" value="ECO:0007669"/>
    <property type="project" value="UniProtKB-SubCell"/>
</dbReference>
<evidence type="ECO:0000313" key="23">
    <source>
        <dbReference type="Proteomes" id="UP001108280"/>
    </source>
</evidence>
<evidence type="ECO:0000259" key="22">
    <source>
        <dbReference type="PROSITE" id="PS50157"/>
    </source>
</evidence>
<feature type="region of interest" description="Disordered" evidence="21">
    <location>
        <begin position="515"/>
        <end position="622"/>
    </location>
</feature>
<feature type="compositionally biased region" description="Basic residues" evidence="21">
    <location>
        <begin position="532"/>
        <end position="543"/>
    </location>
</feature>
<keyword evidence="11" id="KW-0010">Activator</keyword>
<feature type="compositionally biased region" description="Pro residues" evidence="21">
    <location>
        <begin position="577"/>
        <end position="593"/>
    </location>
</feature>
<feature type="compositionally biased region" description="Polar residues" evidence="21">
    <location>
        <begin position="604"/>
        <end position="622"/>
    </location>
</feature>
<dbReference type="Proteomes" id="UP001108280">
    <property type="component" value="Chromosome 3"/>
</dbReference>
<dbReference type="FunFam" id="3.30.160.60:FF:000283">
    <property type="entry name" value="Putative transcriptional repressor ctcf"/>
    <property type="match status" value="1"/>
</dbReference>
<feature type="compositionally biased region" description="Acidic residues" evidence="21">
    <location>
        <begin position="549"/>
        <end position="576"/>
    </location>
</feature>
<feature type="domain" description="C2H2-type" evidence="22">
    <location>
        <begin position="266"/>
        <end position="293"/>
    </location>
</feature>
<dbReference type="GO" id="GO:0010557">
    <property type="term" value="P:positive regulation of macromolecule biosynthetic process"/>
    <property type="evidence" value="ECO:0007669"/>
    <property type="project" value="UniProtKB-ARBA"/>
</dbReference>
<organism evidence="23 24">
    <name type="scientific">Cricetulus griseus</name>
    <name type="common">Chinese hamster</name>
    <name type="synonym">Cricetulus barabensis griseus</name>
    <dbReference type="NCBI Taxonomy" id="10029"/>
    <lineage>
        <taxon>Eukaryota</taxon>
        <taxon>Metazoa</taxon>
        <taxon>Chordata</taxon>
        <taxon>Craniata</taxon>
        <taxon>Vertebrata</taxon>
        <taxon>Euteleostomi</taxon>
        <taxon>Mammalia</taxon>
        <taxon>Eutheria</taxon>
        <taxon>Euarchontoglires</taxon>
        <taxon>Glires</taxon>
        <taxon>Rodentia</taxon>
        <taxon>Myomorpha</taxon>
        <taxon>Muroidea</taxon>
        <taxon>Cricetidae</taxon>
        <taxon>Cricetinae</taxon>
        <taxon>Cricetulus</taxon>
    </lineage>
</organism>
<evidence type="ECO:0000256" key="21">
    <source>
        <dbReference type="SAM" id="MobiDB-lite"/>
    </source>
</evidence>
<dbReference type="SMART" id="SM00355">
    <property type="entry name" value="ZnF_C2H2"/>
    <property type="match status" value="8"/>
</dbReference>
<dbReference type="Pfam" id="PF23611">
    <property type="entry name" value="zf-C2H2_16"/>
    <property type="match status" value="1"/>
</dbReference>
<dbReference type="Gene3D" id="3.30.160.60">
    <property type="entry name" value="Classic Zinc Finger"/>
    <property type="match status" value="7"/>
</dbReference>
<evidence type="ECO:0000256" key="18">
    <source>
        <dbReference type="ARBA" id="ARBA00079129"/>
    </source>
</evidence>
<dbReference type="Pfam" id="PF00096">
    <property type="entry name" value="zf-C2H2"/>
    <property type="match status" value="4"/>
</dbReference>
<keyword evidence="5" id="KW-0677">Repeat</keyword>
<feature type="compositionally biased region" description="Acidic residues" evidence="21">
    <location>
        <begin position="640"/>
        <end position="650"/>
    </location>
</feature>
<feature type="domain" description="C2H2-type" evidence="22">
    <location>
        <begin position="322"/>
        <end position="350"/>
    </location>
</feature>
<evidence type="ECO:0000256" key="14">
    <source>
        <dbReference type="ARBA" id="ARBA00023328"/>
    </source>
</evidence>
<dbReference type="PROSITE" id="PS00028">
    <property type="entry name" value="ZINC_FINGER_C2H2_1"/>
    <property type="match status" value="6"/>
</dbReference>
<reference evidence="24" key="3">
    <citation type="submission" date="2025-08" db="UniProtKB">
        <authorList>
            <consortium name="RefSeq"/>
        </authorList>
    </citation>
    <scope>IDENTIFICATION</scope>
    <source>
        <strain evidence="24">17A/GY</strain>
        <tissue evidence="24">Liver</tissue>
    </source>
</reference>
<dbReference type="InterPro" id="IPR013087">
    <property type="entry name" value="Znf_C2H2_type"/>
</dbReference>
<evidence type="ECO:0000256" key="1">
    <source>
        <dbReference type="ARBA" id="ARBA00004123"/>
    </source>
</evidence>
<evidence type="ECO:0000256" key="12">
    <source>
        <dbReference type="ARBA" id="ARBA00023163"/>
    </source>
</evidence>
<keyword evidence="7" id="KW-0862">Zinc</keyword>
<comment type="similarity">
    <text evidence="15">Belongs to the CTCF zinc-finger protein family.</text>
</comment>
<keyword evidence="10" id="KW-0238">DNA-binding</keyword>
<evidence type="ECO:0000256" key="13">
    <source>
        <dbReference type="ARBA" id="ARBA00023242"/>
    </source>
</evidence>